<evidence type="ECO:0000259" key="4">
    <source>
        <dbReference type="SMART" id="SM00822"/>
    </source>
</evidence>
<evidence type="ECO:0000313" key="6">
    <source>
        <dbReference type="Proteomes" id="UP000523955"/>
    </source>
</evidence>
<gene>
    <name evidence="5" type="ORF">H5V45_10335</name>
</gene>
<dbReference type="InterPro" id="IPR020904">
    <property type="entry name" value="Sc_DH/Rdtase_CS"/>
</dbReference>
<dbReference type="SMART" id="SM00822">
    <property type="entry name" value="PKS_KR"/>
    <property type="match status" value="1"/>
</dbReference>
<dbReference type="InterPro" id="IPR057326">
    <property type="entry name" value="KR_dom"/>
</dbReference>
<evidence type="ECO:0000256" key="1">
    <source>
        <dbReference type="ARBA" id="ARBA00006484"/>
    </source>
</evidence>
<keyword evidence="3" id="KW-0520">NAD</keyword>
<dbReference type="PRINTS" id="PR00080">
    <property type="entry name" value="SDRFAMILY"/>
</dbReference>
<keyword evidence="6" id="KW-1185">Reference proteome</keyword>
<feature type="domain" description="Ketoreductase" evidence="4">
    <location>
        <begin position="16"/>
        <end position="185"/>
    </location>
</feature>
<proteinExistence type="inferred from homology"/>
<reference evidence="5 6" key="1">
    <citation type="submission" date="2020-08" db="EMBL/GenBank/DDBJ databases">
        <authorList>
            <person name="Seo M.-J."/>
        </authorList>
    </citation>
    <scope>NUCLEOTIDE SEQUENCE [LARGE SCALE GENOMIC DNA]</scope>
    <source>
        <strain evidence="5 6">KIGAM211</strain>
    </source>
</reference>
<dbReference type="CDD" id="cd05233">
    <property type="entry name" value="SDR_c"/>
    <property type="match status" value="1"/>
</dbReference>
<dbReference type="InterPro" id="IPR002347">
    <property type="entry name" value="SDR_fam"/>
</dbReference>
<name>A0A7X0VB91_9ACTN</name>
<comment type="similarity">
    <text evidence="1">Belongs to the short-chain dehydrogenases/reductases (SDR) family.</text>
</comment>
<dbReference type="PROSITE" id="PS00061">
    <property type="entry name" value="ADH_SHORT"/>
    <property type="match status" value="1"/>
</dbReference>
<organism evidence="5 6">
    <name type="scientific">Nocardioides luti</name>
    <dbReference type="NCBI Taxonomy" id="2761101"/>
    <lineage>
        <taxon>Bacteria</taxon>
        <taxon>Bacillati</taxon>
        <taxon>Actinomycetota</taxon>
        <taxon>Actinomycetes</taxon>
        <taxon>Propionibacteriales</taxon>
        <taxon>Nocardioidaceae</taxon>
        <taxon>Nocardioides</taxon>
    </lineage>
</organism>
<sequence>MSTVDAASGTGEYAGLVAAVTGGGAGIGLAIAEELAARGARVAALDLDTSALPEHLTGVRCDVTDRASVQAAIDEVAEKLGGLDVLVNNAGISAVGTVEDLSDDDWHRVLDVNVVGIARATAAALPLLRASEHPAIVNMCSIGALNGLPQRVLYNASKGAVLALTYAMATDHVGEGIRVNCVSPGTVHTGFVDRMLAKFPDPVREKAAMDARQATGRMVSPAEVADAVAYLASPRSGSTTGTALEVDGGVTHLRVRPVQKTDESGAGS</sequence>
<dbReference type="GO" id="GO:0016491">
    <property type="term" value="F:oxidoreductase activity"/>
    <property type="evidence" value="ECO:0007669"/>
    <property type="project" value="UniProtKB-KW"/>
</dbReference>
<dbReference type="SUPFAM" id="SSF51735">
    <property type="entry name" value="NAD(P)-binding Rossmann-fold domains"/>
    <property type="match status" value="1"/>
</dbReference>
<dbReference type="FunFam" id="3.40.50.720:FF:000084">
    <property type="entry name" value="Short-chain dehydrogenase reductase"/>
    <property type="match status" value="1"/>
</dbReference>
<dbReference type="InterPro" id="IPR036291">
    <property type="entry name" value="NAD(P)-bd_dom_sf"/>
</dbReference>
<evidence type="ECO:0000256" key="3">
    <source>
        <dbReference type="ARBA" id="ARBA00023027"/>
    </source>
</evidence>
<dbReference type="Gene3D" id="3.40.50.720">
    <property type="entry name" value="NAD(P)-binding Rossmann-like Domain"/>
    <property type="match status" value="1"/>
</dbReference>
<dbReference type="PANTHER" id="PTHR24321:SF8">
    <property type="entry name" value="ESTRADIOL 17-BETA-DEHYDROGENASE 8-RELATED"/>
    <property type="match status" value="1"/>
</dbReference>
<dbReference type="Pfam" id="PF13561">
    <property type="entry name" value="adh_short_C2"/>
    <property type="match status" value="1"/>
</dbReference>
<evidence type="ECO:0000313" key="5">
    <source>
        <dbReference type="EMBL" id="MBB6627717.1"/>
    </source>
</evidence>
<dbReference type="EMBL" id="JACKXE010000001">
    <property type="protein sequence ID" value="MBB6627717.1"/>
    <property type="molecule type" value="Genomic_DNA"/>
</dbReference>
<keyword evidence="2" id="KW-0560">Oxidoreductase</keyword>
<dbReference type="RefSeq" id="WP_185252852.1">
    <property type="nucleotide sequence ID" value="NZ_JACKXE010000001.1"/>
</dbReference>
<dbReference type="Proteomes" id="UP000523955">
    <property type="component" value="Unassembled WGS sequence"/>
</dbReference>
<dbReference type="PRINTS" id="PR00081">
    <property type="entry name" value="GDHRDH"/>
</dbReference>
<evidence type="ECO:0000256" key="2">
    <source>
        <dbReference type="ARBA" id="ARBA00023002"/>
    </source>
</evidence>
<accession>A0A7X0VB91</accession>
<dbReference type="AlphaFoldDB" id="A0A7X0VB91"/>
<comment type="caution">
    <text evidence="5">The sequence shown here is derived from an EMBL/GenBank/DDBJ whole genome shotgun (WGS) entry which is preliminary data.</text>
</comment>
<dbReference type="PANTHER" id="PTHR24321">
    <property type="entry name" value="DEHYDROGENASES, SHORT CHAIN"/>
    <property type="match status" value="1"/>
</dbReference>
<protein>
    <submittedName>
        <fullName evidence="5">SDR family oxidoreductase</fullName>
    </submittedName>
</protein>